<feature type="transmembrane region" description="Helical" evidence="1">
    <location>
        <begin position="61"/>
        <end position="81"/>
    </location>
</feature>
<gene>
    <name evidence="2" type="ORF">Raf01_37790</name>
</gene>
<dbReference type="RefSeq" id="WP_203919236.1">
    <property type="nucleotide sequence ID" value="NZ_BONZ01000036.1"/>
</dbReference>
<evidence type="ECO:0000313" key="2">
    <source>
        <dbReference type="EMBL" id="GIH15607.1"/>
    </source>
</evidence>
<evidence type="ECO:0000313" key="3">
    <source>
        <dbReference type="Proteomes" id="UP000642748"/>
    </source>
</evidence>
<keyword evidence="1" id="KW-0812">Transmembrane</keyword>
<keyword evidence="1" id="KW-1133">Transmembrane helix</keyword>
<feature type="transmembrane region" description="Helical" evidence="1">
    <location>
        <begin position="7"/>
        <end position="29"/>
    </location>
</feature>
<organism evidence="2 3">
    <name type="scientific">Rugosimonospora africana</name>
    <dbReference type="NCBI Taxonomy" id="556532"/>
    <lineage>
        <taxon>Bacteria</taxon>
        <taxon>Bacillati</taxon>
        <taxon>Actinomycetota</taxon>
        <taxon>Actinomycetes</taxon>
        <taxon>Micromonosporales</taxon>
        <taxon>Micromonosporaceae</taxon>
        <taxon>Rugosimonospora</taxon>
    </lineage>
</organism>
<keyword evidence="3" id="KW-1185">Reference proteome</keyword>
<feature type="transmembrane region" description="Helical" evidence="1">
    <location>
        <begin position="35"/>
        <end position="54"/>
    </location>
</feature>
<dbReference type="AlphaFoldDB" id="A0A8J3QTA0"/>
<reference evidence="2" key="1">
    <citation type="submission" date="2021-01" db="EMBL/GenBank/DDBJ databases">
        <title>Whole genome shotgun sequence of Rugosimonospora africana NBRC 104875.</title>
        <authorList>
            <person name="Komaki H."/>
            <person name="Tamura T."/>
        </authorList>
    </citation>
    <scope>NUCLEOTIDE SEQUENCE</scope>
    <source>
        <strain evidence="2">NBRC 104875</strain>
    </source>
</reference>
<accession>A0A8J3QTA0</accession>
<sequence>MKLTPRFALDSLFLTGGVFLLVSSMAFAPVTAGRLAFGVATGLAVVAGLSAILARGTGQKVGHGILAAAGLWSLIAALTFTGTTLTWLVFADAIGLAAVALADLAGHEVTTERVVHELVVKGTPAEASSQPTLVA</sequence>
<dbReference type="Proteomes" id="UP000642748">
    <property type="component" value="Unassembled WGS sequence"/>
</dbReference>
<name>A0A8J3QTA0_9ACTN</name>
<comment type="caution">
    <text evidence="2">The sequence shown here is derived from an EMBL/GenBank/DDBJ whole genome shotgun (WGS) entry which is preliminary data.</text>
</comment>
<keyword evidence="1" id="KW-0472">Membrane</keyword>
<evidence type="ECO:0000256" key="1">
    <source>
        <dbReference type="SAM" id="Phobius"/>
    </source>
</evidence>
<dbReference type="EMBL" id="BONZ01000036">
    <property type="protein sequence ID" value="GIH15607.1"/>
    <property type="molecule type" value="Genomic_DNA"/>
</dbReference>
<proteinExistence type="predicted"/>
<protein>
    <submittedName>
        <fullName evidence="2">Uncharacterized protein</fullName>
    </submittedName>
</protein>